<dbReference type="GO" id="GO:0008270">
    <property type="term" value="F:zinc ion binding"/>
    <property type="evidence" value="ECO:0007669"/>
    <property type="project" value="UniProtKB-KW"/>
</dbReference>
<dbReference type="GO" id="GO:0003006">
    <property type="term" value="P:developmental process involved in reproduction"/>
    <property type="evidence" value="ECO:0007669"/>
    <property type="project" value="UniProtKB-ARBA"/>
</dbReference>
<dbReference type="SUPFAM" id="SSF57667">
    <property type="entry name" value="beta-beta-alpha zinc fingers"/>
    <property type="match status" value="1"/>
</dbReference>
<keyword evidence="6" id="KW-0539">Nucleus</keyword>
<feature type="domain" description="C2H2-type" evidence="9">
    <location>
        <begin position="256"/>
        <end position="283"/>
    </location>
</feature>
<dbReference type="GO" id="GO:0009913">
    <property type="term" value="P:epidermal cell differentiation"/>
    <property type="evidence" value="ECO:0007669"/>
    <property type="project" value="TreeGrafter"/>
</dbReference>
<dbReference type="Gene3D" id="3.30.160.60">
    <property type="entry name" value="Classic Zinc Finger"/>
    <property type="match status" value="2"/>
</dbReference>
<dbReference type="PROSITE" id="PS50157">
    <property type="entry name" value="ZINC_FINGER_C2H2_2"/>
    <property type="match status" value="3"/>
</dbReference>
<dbReference type="AlphaFoldDB" id="A0A915EIE8"/>
<dbReference type="Pfam" id="PF00096">
    <property type="entry name" value="zf-C2H2"/>
    <property type="match status" value="2"/>
</dbReference>
<evidence type="ECO:0000256" key="2">
    <source>
        <dbReference type="ARBA" id="ARBA00022723"/>
    </source>
</evidence>
<dbReference type="PROSITE" id="PS00028">
    <property type="entry name" value="ZINC_FINGER_C2H2_1"/>
    <property type="match status" value="3"/>
</dbReference>
<evidence type="ECO:0000256" key="5">
    <source>
        <dbReference type="ARBA" id="ARBA00022833"/>
    </source>
</evidence>
<dbReference type="Proteomes" id="UP000887574">
    <property type="component" value="Unplaced"/>
</dbReference>
<dbReference type="InterPro" id="IPR013087">
    <property type="entry name" value="Znf_C2H2_type"/>
</dbReference>
<evidence type="ECO:0000259" key="9">
    <source>
        <dbReference type="PROSITE" id="PS50157"/>
    </source>
</evidence>
<dbReference type="PANTHER" id="PTHR10032:SF271">
    <property type="entry name" value="RH12261P-RELATED"/>
    <property type="match status" value="1"/>
</dbReference>
<sequence length="440" mass="47935">MASSPASSSIWFAGGVPSLPLNLSSPLLPPSLLATALQFSDGWRQQQQHNQLASTLNTLMLEGSNYRRISAPLSHLHPPAILPTTQLNIDIAKLMAAFNTTDNSSLLSQSAQQPRLIKPKRVRSKPPKKECIMPVDGQNVAAKISNLLDNNKLLSHSIDRLVPTAECSSASCSPSSTVSSSKVASSDSSCASSSSNLGCLNVLPTSLCLPSLTSGPARVCEYVNGGYGIKNPLLHAHPTTLDVDASPAPASEPGQLSCRICGKKFHLQRLLNRHAKCHSDIKRYLCTFCGKGFNDTFDLKRHTRTHTGVRPYKCELCEKSFTQRCSLESHLRKVHGQSHCYGYKERRSKVFVCEDCGFTALQYDQYVHHLRVVHPFSMASLKLRSAASLTSSNLIDGNTVLQESNGRRKSQSPHQLKYSPNSASPTNFSSTTNSLSISFV</sequence>
<comment type="subcellular location">
    <subcellularLocation>
        <location evidence="1">Nucleus</location>
    </subcellularLocation>
</comment>
<evidence type="ECO:0000256" key="7">
    <source>
        <dbReference type="PROSITE-ProRule" id="PRU00042"/>
    </source>
</evidence>
<evidence type="ECO:0000256" key="4">
    <source>
        <dbReference type="ARBA" id="ARBA00022771"/>
    </source>
</evidence>
<dbReference type="GO" id="GO:0009887">
    <property type="term" value="P:animal organ morphogenesis"/>
    <property type="evidence" value="ECO:0007669"/>
    <property type="project" value="UniProtKB-ARBA"/>
</dbReference>
<evidence type="ECO:0000256" key="6">
    <source>
        <dbReference type="ARBA" id="ARBA00023242"/>
    </source>
</evidence>
<dbReference type="InterPro" id="IPR027756">
    <property type="entry name" value="Ovo-like"/>
</dbReference>
<feature type="region of interest" description="Disordered" evidence="8">
    <location>
        <begin position="402"/>
        <end position="440"/>
    </location>
</feature>
<feature type="region of interest" description="Disordered" evidence="8">
    <location>
        <begin position="109"/>
        <end position="129"/>
    </location>
</feature>
<keyword evidence="5" id="KW-0862">Zinc</keyword>
<reference evidence="11" key="1">
    <citation type="submission" date="2022-11" db="UniProtKB">
        <authorList>
            <consortium name="WormBaseParasite"/>
        </authorList>
    </citation>
    <scope>IDENTIFICATION</scope>
</reference>
<dbReference type="WBParaSite" id="jg6329">
    <property type="protein sequence ID" value="jg6329"/>
    <property type="gene ID" value="jg6329"/>
</dbReference>
<dbReference type="GO" id="GO:0000978">
    <property type="term" value="F:RNA polymerase II cis-regulatory region sequence-specific DNA binding"/>
    <property type="evidence" value="ECO:0007669"/>
    <property type="project" value="TreeGrafter"/>
</dbReference>
<organism evidence="10 11">
    <name type="scientific">Ditylenchus dipsaci</name>
    <dbReference type="NCBI Taxonomy" id="166011"/>
    <lineage>
        <taxon>Eukaryota</taxon>
        <taxon>Metazoa</taxon>
        <taxon>Ecdysozoa</taxon>
        <taxon>Nematoda</taxon>
        <taxon>Chromadorea</taxon>
        <taxon>Rhabditida</taxon>
        <taxon>Tylenchina</taxon>
        <taxon>Tylenchomorpha</taxon>
        <taxon>Sphaerularioidea</taxon>
        <taxon>Anguinidae</taxon>
        <taxon>Anguininae</taxon>
        <taxon>Ditylenchus</taxon>
    </lineage>
</organism>
<dbReference type="GO" id="GO:0000981">
    <property type="term" value="F:DNA-binding transcription factor activity, RNA polymerase II-specific"/>
    <property type="evidence" value="ECO:0007669"/>
    <property type="project" value="TreeGrafter"/>
</dbReference>
<keyword evidence="4 7" id="KW-0863">Zinc-finger</keyword>
<evidence type="ECO:0000313" key="11">
    <source>
        <dbReference type="WBParaSite" id="jg6329"/>
    </source>
</evidence>
<keyword evidence="2" id="KW-0479">Metal-binding</keyword>
<feature type="domain" description="C2H2-type" evidence="9">
    <location>
        <begin position="312"/>
        <end position="335"/>
    </location>
</feature>
<keyword evidence="10" id="KW-1185">Reference proteome</keyword>
<evidence type="ECO:0000256" key="1">
    <source>
        <dbReference type="ARBA" id="ARBA00004123"/>
    </source>
</evidence>
<evidence type="ECO:0000256" key="8">
    <source>
        <dbReference type="SAM" id="MobiDB-lite"/>
    </source>
</evidence>
<dbReference type="GO" id="GO:0048731">
    <property type="term" value="P:system development"/>
    <property type="evidence" value="ECO:0007669"/>
    <property type="project" value="UniProtKB-ARBA"/>
</dbReference>
<dbReference type="PANTHER" id="PTHR10032">
    <property type="entry name" value="ZINC FINGER PROTEIN WITH KRAB AND SCAN DOMAINS"/>
    <property type="match status" value="1"/>
</dbReference>
<dbReference type="SMART" id="SM00355">
    <property type="entry name" value="ZnF_C2H2"/>
    <property type="match status" value="4"/>
</dbReference>
<feature type="domain" description="C2H2-type" evidence="9">
    <location>
        <begin position="284"/>
        <end position="311"/>
    </location>
</feature>
<protein>
    <submittedName>
        <fullName evidence="11">C2H2-type domain-containing protein</fullName>
    </submittedName>
</protein>
<evidence type="ECO:0000256" key="3">
    <source>
        <dbReference type="ARBA" id="ARBA00022737"/>
    </source>
</evidence>
<feature type="compositionally biased region" description="Basic residues" evidence="8">
    <location>
        <begin position="117"/>
        <end position="126"/>
    </location>
</feature>
<feature type="compositionally biased region" description="Polar residues" evidence="8">
    <location>
        <begin position="412"/>
        <end position="440"/>
    </location>
</feature>
<dbReference type="FunFam" id="3.30.160.60:FF:000452">
    <property type="entry name" value="Transcription factor Ovo-like 2"/>
    <property type="match status" value="1"/>
</dbReference>
<name>A0A915EIE8_9BILA</name>
<keyword evidence="3" id="KW-0677">Repeat</keyword>
<proteinExistence type="predicted"/>
<dbReference type="InterPro" id="IPR036236">
    <property type="entry name" value="Znf_C2H2_sf"/>
</dbReference>
<evidence type="ECO:0000313" key="10">
    <source>
        <dbReference type="Proteomes" id="UP000887574"/>
    </source>
</evidence>
<dbReference type="GO" id="GO:0005634">
    <property type="term" value="C:nucleus"/>
    <property type="evidence" value="ECO:0007669"/>
    <property type="project" value="UniProtKB-SubCell"/>
</dbReference>
<accession>A0A915EIE8</accession>
<dbReference type="FunFam" id="3.30.160.60:FF:000246">
    <property type="entry name" value="Transcription factor Ovo-like 2"/>
    <property type="match status" value="1"/>
</dbReference>